<gene>
    <name evidence="1" type="ORF">QRD43_05065</name>
</gene>
<protein>
    <submittedName>
        <fullName evidence="1">Uncharacterized protein</fullName>
    </submittedName>
</protein>
<organism evidence="1 2">
    <name type="scientific">Roseateles subflavus</name>
    <dbReference type="NCBI Taxonomy" id="3053353"/>
    <lineage>
        <taxon>Bacteria</taxon>
        <taxon>Pseudomonadati</taxon>
        <taxon>Pseudomonadota</taxon>
        <taxon>Betaproteobacteria</taxon>
        <taxon>Burkholderiales</taxon>
        <taxon>Sphaerotilaceae</taxon>
        <taxon>Roseateles</taxon>
    </lineage>
</organism>
<evidence type="ECO:0000313" key="1">
    <source>
        <dbReference type="EMBL" id="MDL5031272.1"/>
    </source>
</evidence>
<name>A0ABT7LG59_9BURK</name>
<accession>A0ABT7LG59</accession>
<proteinExistence type="predicted"/>
<sequence length="248" mass="25680">MDTPMISRIEAAERYLKLARELAILAVGLYLALLLLPAAPALARNLSGLRVTEVEALGIKARLEEAQRSVQSALGPAQPVADAKADIPSTTTVQLYQALDKLNALQRAVDPIIEPARSAAPSALGGSPAPATAVLATGNGHGNGAVSTSATGPGAGGTYWVYLGELRGSSLRSDSFNLTGVPEIGSQLVARTSLNKRRTAPVEREGVRYMGEPLGVVSEGATLVVVALDRGQLKDGAEAVWAKVRPAS</sequence>
<reference evidence="1 2" key="1">
    <citation type="submission" date="2023-06" db="EMBL/GenBank/DDBJ databases">
        <title>Pelomonas sp. APW6 16S ribosomal RNA gene genome sequencing and assembly.</title>
        <authorList>
            <person name="Woo H."/>
        </authorList>
    </citation>
    <scope>NUCLEOTIDE SEQUENCE [LARGE SCALE GENOMIC DNA]</scope>
    <source>
        <strain evidence="1 2">APW6</strain>
    </source>
</reference>
<dbReference type="EMBL" id="JASVDS010000001">
    <property type="protein sequence ID" value="MDL5031272.1"/>
    <property type="molecule type" value="Genomic_DNA"/>
</dbReference>
<dbReference type="RefSeq" id="WP_285981381.1">
    <property type="nucleotide sequence ID" value="NZ_JASVDS010000001.1"/>
</dbReference>
<evidence type="ECO:0000313" key="2">
    <source>
        <dbReference type="Proteomes" id="UP001238603"/>
    </source>
</evidence>
<dbReference type="Proteomes" id="UP001238603">
    <property type="component" value="Unassembled WGS sequence"/>
</dbReference>
<comment type="caution">
    <text evidence="1">The sequence shown here is derived from an EMBL/GenBank/DDBJ whole genome shotgun (WGS) entry which is preliminary data.</text>
</comment>
<keyword evidence="2" id="KW-1185">Reference proteome</keyword>